<evidence type="ECO:0000256" key="1">
    <source>
        <dbReference type="SAM" id="Phobius"/>
    </source>
</evidence>
<organism evidence="2 3">
    <name type="scientific">Ditylenchus dipsaci</name>
    <dbReference type="NCBI Taxonomy" id="166011"/>
    <lineage>
        <taxon>Eukaryota</taxon>
        <taxon>Metazoa</taxon>
        <taxon>Ecdysozoa</taxon>
        <taxon>Nematoda</taxon>
        <taxon>Chromadorea</taxon>
        <taxon>Rhabditida</taxon>
        <taxon>Tylenchina</taxon>
        <taxon>Tylenchomorpha</taxon>
        <taxon>Sphaerularioidea</taxon>
        <taxon>Anguinidae</taxon>
        <taxon>Anguininae</taxon>
        <taxon>Ditylenchus</taxon>
    </lineage>
</organism>
<dbReference type="WBParaSite" id="jg19223">
    <property type="protein sequence ID" value="jg19223"/>
    <property type="gene ID" value="jg19223"/>
</dbReference>
<evidence type="ECO:0000313" key="3">
    <source>
        <dbReference type="WBParaSite" id="jg19223"/>
    </source>
</evidence>
<keyword evidence="1" id="KW-0472">Membrane</keyword>
<dbReference type="InterPro" id="IPR038770">
    <property type="entry name" value="Na+/solute_symporter_sf"/>
</dbReference>
<keyword evidence="2" id="KW-1185">Reference proteome</keyword>
<keyword evidence="1" id="KW-1133">Transmembrane helix</keyword>
<protein>
    <submittedName>
        <fullName evidence="3">Sodium/bile acid cotransporter</fullName>
    </submittedName>
</protein>
<accession>A0A915DF08</accession>
<dbReference type="Proteomes" id="UP000887574">
    <property type="component" value="Unplaced"/>
</dbReference>
<name>A0A915DF08_9BILA</name>
<sequence>MQLLYLPTYHMACSFGWSSPSMVWFMFGCFSSILMRQKPEDVTAIAIETGVQNTGIAIMLLKVSFPEAEADVSSLLPIIVACFTPGPLLLGYAVHYVMKRFKKSSHKNQGRMIFYCLFPSICNVVFHRFC</sequence>
<dbReference type="Gene3D" id="1.20.1530.20">
    <property type="match status" value="1"/>
</dbReference>
<reference evidence="3" key="1">
    <citation type="submission" date="2022-11" db="UniProtKB">
        <authorList>
            <consortium name="WormBaseParasite"/>
        </authorList>
    </citation>
    <scope>IDENTIFICATION</scope>
</reference>
<evidence type="ECO:0000313" key="2">
    <source>
        <dbReference type="Proteomes" id="UP000887574"/>
    </source>
</evidence>
<feature type="transmembrane region" description="Helical" evidence="1">
    <location>
        <begin position="75"/>
        <end position="98"/>
    </location>
</feature>
<dbReference type="AlphaFoldDB" id="A0A915DF08"/>
<proteinExistence type="predicted"/>
<keyword evidence="1" id="KW-0812">Transmembrane</keyword>
<feature type="transmembrane region" description="Helical" evidence="1">
    <location>
        <begin position="15"/>
        <end position="35"/>
    </location>
</feature>